<gene>
    <name evidence="2" type="ORF">JOF53_003438</name>
</gene>
<sequence length="187" mass="19842">MHALAEYSGVARQVVLAYKERRRHDLAAGLGLVLALAVAELPGVRRLGAGAPLWLVPAPSRRSAARQRGGPHVARLTRCVTGRLESARSAHLLGLDNRAQDSVGLKADERLANLRRGVHLTERRGLPEGSPVLLVDDVVTTGATAAVCAGLLRGSGLRVLGLLALTGPAGRLEPELDTKKILRKSSW</sequence>
<dbReference type="Proteomes" id="UP001519363">
    <property type="component" value="Unassembled WGS sequence"/>
</dbReference>
<dbReference type="SUPFAM" id="SSF53271">
    <property type="entry name" value="PRTase-like"/>
    <property type="match status" value="1"/>
</dbReference>
<dbReference type="InterPro" id="IPR051910">
    <property type="entry name" value="ComF/GntX_DNA_util-trans"/>
</dbReference>
<dbReference type="EMBL" id="JAGIOO010000001">
    <property type="protein sequence ID" value="MBP2474566.1"/>
    <property type="molecule type" value="Genomic_DNA"/>
</dbReference>
<evidence type="ECO:0000313" key="3">
    <source>
        <dbReference type="Proteomes" id="UP001519363"/>
    </source>
</evidence>
<name>A0ABS5ADB1_9PSEU</name>
<dbReference type="PANTHER" id="PTHR47505:SF1">
    <property type="entry name" value="DNA UTILIZATION PROTEIN YHGH"/>
    <property type="match status" value="1"/>
</dbReference>
<keyword evidence="3" id="KW-1185">Reference proteome</keyword>
<reference evidence="2 3" key="1">
    <citation type="submission" date="2021-03" db="EMBL/GenBank/DDBJ databases">
        <title>Sequencing the genomes of 1000 actinobacteria strains.</title>
        <authorList>
            <person name="Klenk H.-P."/>
        </authorList>
    </citation>
    <scope>NUCLEOTIDE SEQUENCE [LARGE SCALE GENOMIC DNA]</scope>
    <source>
        <strain evidence="2 3">DSM 44580</strain>
    </source>
</reference>
<dbReference type="PANTHER" id="PTHR47505">
    <property type="entry name" value="DNA UTILIZATION PROTEIN YHGH"/>
    <property type="match status" value="1"/>
</dbReference>
<evidence type="ECO:0000313" key="2">
    <source>
        <dbReference type="EMBL" id="MBP2474566.1"/>
    </source>
</evidence>
<evidence type="ECO:0000256" key="1">
    <source>
        <dbReference type="ARBA" id="ARBA00008007"/>
    </source>
</evidence>
<comment type="caution">
    <text evidence="2">The sequence shown here is derived from an EMBL/GenBank/DDBJ whole genome shotgun (WGS) entry which is preliminary data.</text>
</comment>
<dbReference type="RefSeq" id="WP_209707111.1">
    <property type="nucleotide sequence ID" value="NZ_JAGIOO010000001.1"/>
</dbReference>
<dbReference type="CDD" id="cd06223">
    <property type="entry name" value="PRTases_typeI"/>
    <property type="match status" value="1"/>
</dbReference>
<dbReference type="InterPro" id="IPR000836">
    <property type="entry name" value="PRTase_dom"/>
</dbReference>
<accession>A0ABS5ADB1</accession>
<dbReference type="InterPro" id="IPR029057">
    <property type="entry name" value="PRTase-like"/>
</dbReference>
<comment type="similarity">
    <text evidence="1">Belongs to the ComF/GntX family.</text>
</comment>
<proteinExistence type="inferred from homology"/>
<dbReference type="Gene3D" id="3.40.50.2020">
    <property type="match status" value="1"/>
</dbReference>
<organism evidence="2 3">
    <name type="scientific">Crossiella equi</name>
    <dbReference type="NCBI Taxonomy" id="130796"/>
    <lineage>
        <taxon>Bacteria</taxon>
        <taxon>Bacillati</taxon>
        <taxon>Actinomycetota</taxon>
        <taxon>Actinomycetes</taxon>
        <taxon>Pseudonocardiales</taxon>
        <taxon>Pseudonocardiaceae</taxon>
        <taxon>Crossiella</taxon>
    </lineage>
</organism>
<protein>
    <submittedName>
        <fullName evidence="2">Amidophosphoribosyltransferase</fullName>
    </submittedName>
</protein>